<keyword evidence="3" id="KW-1185">Reference proteome</keyword>
<evidence type="ECO:0000256" key="1">
    <source>
        <dbReference type="SAM" id="MobiDB-lite"/>
    </source>
</evidence>
<evidence type="ECO:0000313" key="2">
    <source>
        <dbReference type="EMBL" id="CRI26592.1"/>
    </source>
</evidence>
<dbReference type="KEGG" id="suh:SAMSHR1132_10540"/>
<gene>
    <name evidence="2" type="ORF">BN1326_60329</name>
</gene>
<reference evidence="2 3" key="1">
    <citation type="submission" date="2015-04" db="EMBL/GenBank/DDBJ databases">
        <authorList>
            <person name="Cao L."/>
            <person name="Gao C.H."/>
        </authorList>
    </citation>
    <scope>NUCLEOTIDE SEQUENCE [LARGE SCALE GENOMIC DNA]</scope>
    <source>
        <strain evidence="2 3">SH3</strain>
    </source>
</reference>
<dbReference type="RefSeq" id="WP_000721842.1">
    <property type="nucleotide sequence ID" value="NC_016941.1"/>
</dbReference>
<feature type="compositionally biased region" description="Basic and acidic residues" evidence="1">
    <location>
        <begin position="30"/>
        <end position="53"/>
    </location>
</feature>
<dbReference type="Proteomes" id="UP000236509">
    <property type="component" value="Unassembled WGS sequence"/>
</dbReference>
<dbReference type="PROSITE" id="PS51257">
    <property type="entry name" value="PROKAR_LIPOPROTEIN"/>
    <property type="match status" value="1"/>
</dbReference>
<name>A0A7U7JU43_9STAP</name>
<accession>A0A7U7JU43</accession>
<organism evidence="2 3">
    <name type="scientific">Staphylococcus argenteus</name>
    <dbReference type="NCBI Taxonomy" id="985002"/>
    <lineage>
        <taxon>Bacteria</taxon>
        <taxon>Bacillati</taxon>
        <taxon>Bacillota</taxon>
        <taxon>Bacilli</taxon>
        <taxon>Bacillales</taxon>
        <taxon>Staphylococcaceae</taxon>
        <taxon>Staphylococcus</taxon>
    </lineage>
</organism>
<keyword evidence="2" id="KW-0449">Lipoprotein</keyword>
<feature type="region of interest" description="Disordered" evidence="1">
    <location>
        <begin position="25"/>
        <end position="53"/>
    </location>
</feature>
<comment type="caution">
    <text evidence="2">The sequence shown here is derived from an EMBL/GenBank/DDBJ whole genome shotgun (WGS) entry which is preliminary data.</text>
</comment>
<protein>
    <submittedName>
        <fullName evidence="2">Putative lipoprotein</fullName>
    </submittedName>
</protein>
<evidence type="ECO:0000313" key="3">
    <source>
        <dbReference type="Proteomes" id="UP000236509"/>
    </source>
</evidence>
<sequence>MKKILGCLLLVMLLVVAGCSFGGFHKSSSKKSEESKQETVKKEKESEEEKDPDLEKFEEIEKKMKGIKDAPSLDKLDPLMTEKSFTNSKGIQGWKDYKELMGKVELADYRFTKDSKGSSIKDVDAFFKDKKGVKRKVIETHDDVKQVDYWYVDPDGKKIGNSNTPVFYAEIMTKYKDGKLVYASVEPGSYVIHKDDAIKYDDYSKLKKLSQLTKLDHPKPVPYSVAQIKSFGVPLTSVSFMAHGSKNPKDEVMPTLAYFTFSPKNYEDKSNPDPKVLNLVGMDFLNASSDFGNAHFVVLSKYIKEYESNYETSSDDSLK</sequence>
<dbReference type="GeneID" id="66839405"/>
<dbReference type="EMBL" id="CVOU01000018">
    <property type="protein sequence ID" value="CRI26592.1"/>
    <property type="molecule type" value="Genomic_DNA"/>
</dbReference>
<dbReference type="AlphaFoldDB" id="A0A7U7JU43"/>
<proteinExistence type="predicted"/>